<gene>
    <name evidence="2" type="ORF">NPRO_10360</name>
</gene>
<dbReference type="AlphaFoldDB" id="A0A809S972"/>
<evidence type="ECO:0000313" key="3">
    <source>
        <dbReference type="Proteomes" id="UP000662873"/>
    </source>
</evidence>
<reference evidence="2" key="1">
    <citation type="journal article" name="DNA Res.">
        <title>The physiological potential of anammox bacteria as revealed by their core genome structure.</title>
        <authorList>
            <person name="Okubo T."/>
            <person name="Toyoda A."/>
            <person name="Fukuhara K."/>
            <person name="Uchiyama I."/>
            <person name="Harigaya Y."/>
            <person name="Kuroiwa M."/>
            <person name="Suzuki T."/>
            <person name="Murakami Y."/>
            <person name="Suwa Y."/>
            <person name="Takami H."/>
        </authorList>
    </citation>
    <scope>NUCLEOTIDE SEQUENCE</scope>
    <source>
        <strain evidence="2">317325-2</strain>
    </source>
</reference>
<feature type="compositionally biased region" description="Polar residues" evidence="1">
    <location>
        <begin position="15"/>
        <end position="34"/>
    </location>
</feature>
<accession>A0A809S972</accession>
<evidence type="ECO:0000313" key="2">
    <source>
        <dbReference type="EMBL" id="BBO23441.1"/>
    </source>
</evidence>
<evidence type="ECO:0000256" key="1">
    <source>
        <dbReference type="SAM" id="MobiDB-lite"/>
    </source>
</evidence>
<sequence length="184" mass="19101">MCVVSVLLLGGCGSDSSKAGVSAPASSPPTSMGSPATPEERLFESLRSAAFQFAASVTGIESSLEEARGLAASSAVSAETKEALADVIDYLDSAGSIVSELTDIVPSRSDLAVQFKNYKKKRESHALTAEDALADLQECRGLLSSIVESTPVGRASGVEHLLSVIEVNIQDVEGALRTLTEDLD</sequence>
<organism evidence="2 3">
    <name type="scientific">Candidatus Nitrosymbiomonas proteolyticus</name>
    <dbReference type="NCBI Taxonomy" id="2608984"/>
    <lineage>
        <taxon>Bacteria</taxon>
        <taxon>Bacillati</taxon>
        <taxon>Armatimonadota</taxon>
        <taxon>Armatimonadota incertae sedis</taxon>
        <taxon>Candidatus Nitrosymbiomonas</taxon>
    </lineage>
</organism>
<proteinExistence type="predicted"/>
<feature type="region of interest" description="Disordered" evidence="1">
    <location>
        <begin position="15"/>
        <end position="38"/>
    </location>
</feature>
<protein>
    <submittedName>
        <fullName evidence="2">Uncharacterized protein</fullName>
    </submittedName>
</protein>
<dbReference type="Proteomes" id="UP000662873">
    <property type="component" value="Chromosome"/>
</dbReference>
<dbReference type="EMBL" id="AP021858">
    <property type="protein sequence ID" value="BBO23441.1"/>
    <property type="molecule type" value="Genomic_DNA"/>
</dbReference>
<dbReference type="KEGG" id="npy:NPRO_10360"/>
<name>A0A809S972_9BACT</name>